<comment type="caution">
    <text evidence="1">The sequence shown here is derived from an EMBL/GenBank/DDBJ whole genome shotgun (WGS) entry which is preliminary data.</text>
</comment>
<sequence length="128" mass="15040">MSLVIVSAKNIQEAYEKSVHKKDKAAFIIESDGLQDFFSEYKDSFKYYEFYYKLEPYGTSKVAHSDVIYIKEFAESIMNYIVNNKDFENKSINKFNVSRSKIKKYVDKLINLYQYAIENNDHLIGLGD</sequence>
<gene>
    <name evidence="1" type="ORF">ABGF40_02200</name>
</gene>
<evidence type="ECO:0000313" key="2">
    <source>
        <dbReference type="Proteomes" id="UP001629536"/>
    </source>
</evidence>
<dbReference type="EMBL" id="JBFNFH010000003">
    <property type="protein sequence ID" value="MFM1524476.1"/>
    <property type="molecule type" value="Genomic_DNA"/>
</dbReference>
<accession>A0ABW9F4V6</accession>
<reference evidence="1 2" key="1">
    <citation type="journal article" date="2024" name="Front. Microbiol.">
        <title>Pangenomic and biochemical analyses of Helcococcus ovis reveal widespread tetracycline resistance and a novel bacterial species, Helcococcus bovis.</title>
        <authorList>
            <person name="Cunha F."/>
            <person name="Zhai Y."/>
            <person name="Casaro S."/>
            <person name="Jones K.L."/>
            <person name="Hernandez M."/>
            <person name="Bisinotto R.S."/>
            <person name="Kariyawasam S."/>
            <person name="Brown M.B."/>
            <person name="Phillips A."/>
            <person name="Jeong K.C."/>
            <person name="Galvao K.N."/>
        </authorList>
    </citation>
    <scope>NUCLEOTIDE SEQUENCE [LARGE SCALE GENOMIC DNA]</scope>
    <source>
        <strain evidence="1 2">KG197</strain>
    </source>
</reference>
<name>A0ABW9F4V6_9FIRM</name>
<protein>
    <submittedName>
        <fullName evidence="1">Uncharacterized protein</fullName>
    </submittedName>
</protein>
<proteinExistence type="predicted"/>
<dbReference type="Proteomes" id="UP001629536">
    <property type="component" value="Unassembled WGS sequence"/>
</dbReference>
<evidence type="ECO:0000313" key="1">
    <source>
        <dbReference type="EMBL" id="MFM1524476.1"/>
    </source>
</evidence>
<organism evidence="1 2">
    <name type="scientific">Helcococcus bovis</name>
    <dbReference type="NCBI Taxonomy" id="3153252"/>
    <lineage>
        <taxon>Bacteria</taxon>
        <taxon>Bacillati</taxon>
        <taxon>Bacillota</taxon>
        <taxon>Tissierellia</taxon>
        <taxon>Tissierellales</taxon>
        <taxon>Peptoniphilaceae</taxon>
        <taxon>Helcococcus</taxon>
    </lineage>
</organism>
<dbReference type="RefSeq" id="WP_408105081.1">
    <property type="nucleotide sequence ID" value="NZ_JBFNFH010000003.1"/>
</dbReference>
<keyword evidence="2" id="KW-1185">Reference proteome</keyword>